<feature type="compositionally biased region" description="Acidic residues" evidence="5">
    <location>
        <begin position="1124"/>
        <end position="1134"/>
    </location>
</feature>
<dbReference type="GO" id="GO:0000076">
    <property type="term" value="P:DNA replication checkpoint signaling"/>
    <property type="evidence" value="ECO:0007669"/>
    <property type="project" value="TreeGrafter"/>
</dbReference>
<dbReference type="GO" id="GO:0043111">
    <property type="term" value="P:replication fork arrest"/>
    <property type="evidence" value="ECO:0007669"/>
    <property type="project" value="TreeGrafter"/>
</dbReference>
<evidence type="ECO:0000256" key="5">
    <source>
        <dbReference type="SAM" id="MobiDB-lite"/>
    </source>
</evidence>
<dbReference type="PANTHER" id="PTHR22940">
    <property type="entry name" value="TIMEOUT/TIMELESS-2"/>
    <property type="match status" value="1"/>
</dbReference>
<evidence type="ECO:0000256" key="1">
    <source>
        <dbReference type="ARBA" id="ARBA00004123"/>
    </source>
</evidence>
<comment type="caution">
    <text evidence="7">The sequence shown here is derived from an EMBL/GenBank/DDBJ whole genome shotgun (WGS) entry which is preliminary data.</text>
</comment>
<dbReference type="InterPro" id="IPR044998">
    <property type="entry name" value="Timeless"/>
</dbReference>
<feature type="compositionally biased region" description="Acidic residues" evidence="5">
    <location>
        <begin position="1"/>
        <end position="13"/>
    </location>
</feature>
<dbReference type="PANTHER" id="PTHR22940:SF4">
    <property type="entry name" value="PROTEIN TIMELESS HOMOLOG"/>
    <property type="match status" value="1"/>
</dbReference>
<feature type="region of interest" description="Disordered" evidence="5">
    <location>
        <begin position="1013"/>
        <end position="1063"/>
    </location>
</feature>
<evidence type="ECO:0000313" key="8">
    <source>
        <dbReference type="Proteomes" id="UP000002748"/>
    </source>
</evidence>
<dbReference type="GO" id="GO:0016853">
    <property type="term" value="F:isomerase activity"/>
    <property type="evidence" value="ECO:0007669"/>
    <property type="project" value="UniProtKB-KW"/>
</dbReference>
<comment type="subcellular location">
    <subcellularLocation>
        <location evidence="1">Nucleus</location>
    </subcellularLocation>
</comment>
<dbReference type="RefSeq" id="XP_014181282.1">
    <property type="nucleotide sequence ID" value="XM_014325807.1"/>
</dbReference>
<dbReference type="GeneID" id="25984006"/>
<feature type="domain" description="Timeless N-terminal" evidence="6">
    <location>
        <begin position="67"/>
        <end position="336"/>
    </location>
</feature>
<reference evidence="7 8" key="1">
    <citation type="journal article" date="2012" name="Eukaryot. Cell">
        <title>Draft genome sequence of CBS 2479, the standard type strain of Trichosporon asahii.</title>
        <authorList>
            <person name="Yang R.Y."/>
            <person name="Li H.T."/>
            <person name="Zhu H."/>
            <person name="Zhou G.P."/>
            <person name="Wang M."/>
            <person name="Wang L."/>
        </authorList>
    </citation>
    <scope>NUCLEOTIDE SEQUENCE [LARGE SCALE GENOMIC DNA]</scope>
    <source>
        <strain evidence="8">ATCC 90039 / CBS 2479 / JCM 2466 / KCTC 7840 / NCYC 2677 / UAMH 7654</strain>
    </source>
</reference>
<dbReference type="OrthoDB" id="310853at2759"/>
<dbReference type="GO" id="GO:0031298">
    <property type="term" value="C:replication fork protection complex"/>
    <property type="evidence" value="ECO:0007669"/>
    <property type="project" value="TreeGrafter"/>
</dbReference>
<feature type="region of interest" description="Disordered" evidence="5">
    <location>
        <begin position="920"/>
        <end position="967"/>
    </location>
</feature>
<dbReference type="GO" id="GO:0003677">
    <property type="term" value="F:DNA binding"/>
    <property type="evidence" value="ECO:0007669"/>
    <property type="project" value="TreeGrafter"/>
</dbReference>
<protein>
    <submittedName>
        <fullName evidence="7">Topoisomerase 1-associated factor 1</fullName>
    </submittedName>
</protein>
<feature type="region of interest" description="Disordered" evidence="5">
    <location>
        <begin position="550"/>
        <end position="579"/>
    </location>
</feature>
<dbReference type="InterPro" id="IPR006906">
    <property type="entry name" value="Timeless_N"/>
</dbReference>
<evidence type="ECO:0000256" key="3">
    <source>
        <dbReference type="ARBA" id="ARBA00023242"/>
    </source>
</evidence>
<feature type="region of interest" description="Disordered" evidence="5">
    <location>
        <begin position="1107"/>
        <end position="1251"/>
    </location>
</feature>
<sequence length="1251" mass="140948">MSDFDPFDPDDEAGIVKPYGGIHEAPEIQDEEERQEIYLNAVQNLTNALGGWEFDPEADGGKGATIYRPGDSVLPVLKDLKKMWRKDDTDDERTVARCMHTAGLMKELVSLVCEVTMRGEWGRKVSLMAFDLIAALTWPIDVAQELKEMEDEGPIVTDYASLLRAQVEYKVSSSFPQSYLTLQAIIIGSDTLRSLLSILVPIFAKERRNDKDERIISLGLHIVRNLLAIRDVVAPDSATGEKEELSTLQLDKLTYLELFITLASQADRMEFNPYNMLVLDCLQLIFRCIKPEQLVKDPERAPVENLTKLLEGEKRQRAITSQHRGSRHSRFGTTLSARARIVLHSQNAIVEDVGKALDNNKRKRAARLKRMCKRAAGHTKVCARVPGGLLQRKVRPADTIRALFVAAYSMEYLILLRKKALPKAEEEALKAVKNGTPVAEVEPASVKVDRELPLGWTIEMADLDSLLLIDNMARSHDEEEAKTAEVLQNQLYYNGDILDAALEVVGRYKDQSIAYLESVITFAYVLLKMLERYSKNKQFMFVKRATKRRKNKAQTDRDGVAPVPEEYENESEDEGIPADDAPSYAEHTFTFTKFEKKFASEGVSNTLLAYLQRYKELDNDKLRRVVGMIHRQVVKAQAEGLYFQVSSLALFRDIMDNKISLPPGDAARDLIQLVTFISRKFFKRLQEDPFLMIEALMPKTRGRWKELSSWKGDGDDEMGGQRSRIREQVSWPVFWEANRQMGPARLEFIKKRDLSTSQKIGALVKHFVDMDHEDYINWIITIMEIILSERKEVILTTDGEDALDEDEPSDDARKKIQIYCKLSSALSKLTSDLRPSDPAHVDITKSDPYFRLLLTTLGFWDTTSEAPSEDSSSEVGWVYPPSELPATIEPLLSALQENLAFPPTDLGEMKTLVRRVYKRRAAASDSDDSDDGADSDGEGGVRPKRKRRRRGSDEPRPPRKKAQEVQSYKSAAFIWDSDDDEEADAAFFAREAALRAEMGRHGQEAEEEIRAIMEGKTLRKPRRSASPTSLAGDDGDDEGMEGMQVDEEAVEVDEELHQKRAREKALRKAIMAEWIEHDDDNWQPPEHPEWYWQYGWKDEEEFQLRKAGLWDSDAEGPKEINSDSSEDSDSDDDTPAARARVRPDATPRRRATTTADPDEKGVEGAEGMNTGDNENETPVSAFASAPASARSPSSEGDKENRPPAPAPMRAKLAALAGLAEPADLPMNAGDDDESAAPVARRRRVVESDDED</sequence>
<keyword evidence="2" id="KW-0236">DNA replication inhibitor</keyword>
<dbReference type="Proteomes" id="UP000002748">
    <property type="component" value="Unassembled WGS sequence"/>
</dbReference>
<organism evidence="7 8">
    <name type="scientific">Trichosporon asahii var. asahii (strain ATCC 90039 / CBS 2479 / JCM 2466 / KCTC 7840 / NBRC 103889/ NCYC 2677 / UAMH 7654)</name>
    <name type="common">Yeast</name>
    <dbReference type="NCBI Taxonomy" id="1186058"/>
    <lineage>
        <taxon>Eukaryota</taxon>
        <taxon>Fungi</taxon>
        <taxon>Dikarya</taxon>
        <taxon>Basidiomycota</taxon>
        <taxon>Agaricomycotina</taxon>
        <taxon>Tremellomycetes</taxon>
        <taxon>Trichosporonales</taxon>
        <taxon>Trichosporonaceae</taxon>
        <taxon>Trichosporon</taxon>
    </lineage>
</organism>
<dbReference type="KEGG" id="tasa:A1Q1_00492"/>
<feature type="compositionally biased region" description="Acidic residues" evidence="5">
    <location>
        <begin position="925"/>
        <end position="937"/>
    </location>
</feature>
<feature type="compositionally biased region" description="Basic and acidic residues" evidence="5">
    <location>
        <begin position="951"/>
        <end position="963"/>
    </location>
</feature>
<name>J6F4Q2_TRIAS</name>
<evidence type="ECO:0000313" key="7">
    <source>
        <dbReference type="EMBL" id="EJT50247.1"/>
    </source>
</evidence>
<evidence type="ECO:0000259" key="6">
    <source>
        <dbReference type="Pfam" id="PF04821"/>
    </source>
</evidence>
<feature type="region of interest" description="Disordered" evidence="5">
    <location>
        <begin position="1"/>
        <end position="22"/>
    </location>
</feature>
<keyword evidence="3" id="KW-0539">Nucleus</keyword>
<dbReference type="AlphaFoldDB" id="J6F4Q2"/>
<dbReference type="GO" id="GO:0006281">
    <property type="term" value="P:DNA repair"/>
    <property type="evidence" value="ECO:0007669"/>
    <property type="project" value="TreeGrafter"/>
</dbReference>
<accession>J6F4Q2</accession>
<dbReference type="Pfam" id="PF04821">
    <property type="entry name" value="TIMELESS"/>
    <property type="match status" value="1"/>
</dbReference>
<evidence type="ECO:0000256" key="4">
    <source>
        <dbReference type="ARBA" id="ARBA00023306"/>
    </source>
</evidence>
<dbReference type="EMBL" id="ALBS01000123">
    <property type="protein sequence ID" value="EJT50247.1"/>
    <property type="molecule type" value="Genomic_DNA"/>
</dbReference>
<dbReference type="HOGENOM" id="CLU_004294_1_0_1"/>
<feature type="compositionally biased region" description="Acidic residues" evidence="5">
    <location>
        <begin position="1033"/>
        <end position="1054"/>
    </location>
</feature>
<dbReference type="VEuPathDB" id="FungiDB:A1Q1_00492"/>
<evidence type="ECO:0000256" key="2">
    <source>
        <dbReference type="ARBA" id="ARBA00022880"/>
    </source>
</evidence>
<feature type="compositionally biased region" description="Acidic residues" evidence="5">
    <location>
        <begin position="565"/>
        <end position="577"/>
    </location>
</feature>
<keyword evidence="4" id="KW-0131">Cell cycle</keyword>
<keyword evidence="7" id="KW-0413">Isomerase</keyword>
<feature type="compositionally biased region" description="Low complexity" evidence="5">
    <location>
        <begin position="1180"/>
        <end position="1194"/>
    </location>
</feature>
<gene>
    <name evidence="7" type="ORF">A1Q1_00492</name>
</gene>
<proteinExistence type="predicted"/>